<dbReference type="PROSITE" id="PS50030">
    <property type="entry name" value="UBA"/>
    <property type="match status" value="1"/>
</dbReference>
<feature type="compositionally biased region" description="Basic residues" evidence="2">
    <location>
        <begin position="194"/>
        <end position="205"/>
    </location>
</feature>
<feature type="region of interest" description="Disordered" evidence="2">
    <location>
        <begin position="124"/>
        <end position="166"/>
    </location>
</feature>
<dbReference type="FunFam" id="1.10.8.10:FF:000081">
    <property type="entry name" value="GTPase activating protein for Arf"/>
    <property type="match status" value="1"/>
</dbReference>
<feature type="region of interest" description="Disordered" evidence="2">
    <location>
        <begin position="178"/>
        <end position="212"/>
    </location>
</feature>
<dbReference type="PANTHER" id="PTHR45705:SF7">
    <property type="entry name" value="ACTIVATING PROTEIN FOR ARF, PUTATIVE (AFU_ORTHOLOGUE AFUA_4G09120)-RELATED"/>
    <property type="match status" value="1"/>
</dbReference>
<keyword evidence="6" id="KW-1185">Reference proteome</keyword>
<dbReference type="SMART" id="SM00105">
    <property type="entry name" value="ArfGap"/>
    <property type="match status" value="1"/>
</dbReference>
<dbReference type="GO" id="GO:0005096">
    <property type="term" value="F:GTPase activator activity"/>
    <property type="evidence" value="ECO:0007669"/>
    <property type="project" value="InterPro"/>
</dbReference>
<dbReference type="STRING" id="1447883.A0A2B7Y9V0"/>
<dbReference type="InterPro" id="IPR038508">
    <property type="entry name" value="ArfGAP_dom_sf"/>
</dbReference>
<dbReference type="Gene3D" id="1.10.220.150">
    <property type="entry name" value="Arf GTPase activating protein"/>
    <property type="match status" value="1"/>
</dbReference>
<feature type="compositionally biased region" description="Low complexity" evidence="2">
    <location>
        <begin position="577"/>
        <end position="605"/>
    </location>
</feature>
<evidence type="ECO:0000259" key="3">
    <source>
        <dbReference type="PROSITE" id="PS50030"/>
    </source>
</evidence>
<sequence>MSSSLSKREQARNERALQELIKTAPGNDRCADCQARNPGWASWNLGIFLCMRCAALHRKLGTHISKVKSLSMDSWTSDQVNIMKKNGNNAVNKVYNPRNVKPPIPIDVDEADSAMERFIRQKYEARVLEDGRPKPPSRQDPSYTTPKASQDSPPPPPLPPKTGRRFGFGLRSVSAAYPFSSSDRQSSRDETHNSHLHHTANKHSRVIGANVDGRNDSFESKLQILRDMGFPDEKRNATVLKGVSGNLEKAIESLVRLGEGIAGPRSRSRTPVPISTPTSAHYPESISSSRSAVSSNPFDNLDNAPPRPTAGITINRTPPQTSGNQETVNRPASTNPFDFPVSQPSSTVHLEQSFQQLQVSQPLFPNITGGYPSQQGQMSYLRQQQSMTPPVGLSSQQGLAASPVSLNGSYNPFFQPAQPVQNGVASAQFPTQAQTMSPSNPFFGQTVPQNQNTAPPQLQASQTFDLASPAQPQMPAPQRYNTMPALSSTSPFLQVQQQQLQLLQQQQQQQLQLQQQQQAPYNPFFSAPQIQSSNLYQGQIPNQYQQQFLTPQQTGRMDKTSILALYNFSQPPPTIPEQPQAQQQQQHPPVNDLTATQPQATQNNTLSPQLNPPSFDTSAVGSRNPFGPPQPHPGPSTQNPFPAAPGMPPTKPPMASNSFQRAHMSQESVDIGGMQSGRHSPDVFASLSARYVR</sequence>
<dbReference type="PANTHER" id="PTHR45705">
    <property type="entry name" value="FI20236P1"/>
    <property type="match status" value="1"/>
</dbReference>
<dbReference type="PRINTS" id="PR00405">
    <property type="entry name" value="REVINTRACTNG"/>
</dbReference>
<keyword evidence="1" id="KW-0479">Metal-binding</keyword>
<dbReference type="Gene3D" id="1.10.8.10">
    <property type="entry name" value="DNA helicase RuvA subunit, C-terminal domain"/>
    <property type="match status" value="1"/>
</dbReference>
<dbReference type="GO" id="GO:0005737">
    <property type="term" value="C:cytoplasm"/>
    <property type="evidence" value="ECO:0007669"/>
    <property type="project" value="TreeGrafter"/>
</dbReference>
<feature type="compositionally biased region" description="Polar residues" evidence="2">
    <location>
        <begin position="606"/>
        <end position="621"/>
    </location>
</feature>
<keyword evidence="1" id="KW-0862">Zinc</keyword>
<name>A0A2B7Y9V0_POLH7</name>
<dbReference type="SUPFAM" id="SSF57863">
    <property type="entry name" value="ArfGap/RecO-like zinc finger"/>
    <property type="match status" value="1"/>
</dbReference>
<evidence type="ECO:0000313" key="6">
    <source>
        <dbReference type="Proteomes" id="UP000224634"/>
    </source>
</evidence>
<evidence type="ECO:0000313" key="5">
    <source>
        <dbReference type="EMBL" id="PGH17831.1"/>
    </source>
</evidence>
<dbReference type="Pfam" id="PF01412">
    <property type="entry name" value="ArfGap"/>
    <property type="match status" value="1"/>
</dbReference>
<feature type="region of interest" description="Disordered" evidence="2">
    <location>
        <begin position="567"/>
        <end position="693"/>
    </location>
</feature>
<feature type="region of interest" description="Disordered" evidence="2">
    <location>
        <begin position="262"/>
        <end position="348"/>
    </location>
</feature>
<feature type="compositionally biased region" description="Basic and acidic residues" evidence="2">
    <location>
        <begin position="124"/>
        <end position="133"/>
    </location>
</feature>
<feature type="compositionally biased region" description="Polar residues" evidence="2">
    <location>
        <begin position="656"/>
        <end position="668"/>
    </location>
</feature>
<feature type="compositionally biased region" description="Polar residues" evidence="2">
    <location>
        <begin position="312"/>
        <end position="348"/>
    </location>
</feature>
<proteinExistence type="predicted"/>
<dbReference type="SUPFAM" id="SSF46934">
    <property type="entry name" value="UBA-like"/>
    <property type="match status" value="1"/>
</dbReference>
<protein>
    <recommendedName>
        <fullName evidence="7">Arf-GAP domain-containing protein</fullName>
    </recommendedName>
</protein>
<gene>
    <name evidence="5" type="ORF">AJ80_04654</name>
</gene>
<evidence type="ECO:0000256" key="2">
    <source>
        <dbReference type="SAM" id="MobiDB-lite"/>
    </source>
</evidence>
<dbReference type="InterPro" id="IPR001164">
    <property type="entry name" value="ArfGAP_dom"/>
</dbReference>
<feature type="domain" description="Arf-GAP" evidence="4">
    <location>
        <begin position="14"/>
        <end position="141"/>
    </location>
</feature>
<evidence type="ECO:0008006" key="7">
    <source>
        <dbReference type="Google" id="ProtNLM"/>
    </source>
</evidence>
<organism evidence="5 6">
    <name type="scientific">Polytolypa hystricis (strain UAMH7299)</name>
    <dbReference type="NCBI Taxonomy" id="1447883"/>
    <lineage>
        <taxon>Eukaryota</taxon>
        <taxon>Fungi</taxon>
        <taxon>Dikarya</taxon>
        <taxon>Ascomycota</taxon>
        <taxon>Pezizomycotina</taxon>
        <taxon>Eurotiomycetes</taxon>
        <taxon>Eurotiomycetidae</taxon>
        <taxon>Onygenales</taxon>
        <taxon>Onygenales incertae sedis</taxon>
        <taxon>Polytolypa</taxon>
    </lineage>
</organism>
<dbReference type="AlphaFoldDB" id="A0A2B7Y9V0"/>
<dbReference type="EMBL" id="PDNA01000061">
    <property type="protein sequence ID" value="PGH17831.1"/>
    <property type="molecule type" value="Genomic_DNA"/>
</dbReference>
<dbReference type="PROSITE" id="PS50115">
    <property type="entry name" value="ARFGAP"/>
    <property type="match status" value="1"/>
</dbReference>
<dbReference type="Proteomes" id="UP000224634">
    <property type="component" value="Unassembled WGS sequence"/>
</dbReference>
<feature type="domain" description="UBA" evidence="3">
    <location>
        <begin position="216"/>
        <end position="257"/>
    </location>
</feature>
<dbReference type="CDD" id="cd08204">
    <property type="entry name" value="ArfGap"/>
    <property type="match status" value="1"/>
</dbReference>
<comment type="caution">
    <text evidence="5">The sequence shown here is derived from an EMBL/GenBank/DDBJ whole genome shotgun (WGS) entry which is preliminary data.</text>
</comment>
<evidence type="ECO:0000259" key="4">
    <source>
        <dbReference type="PROSITE" id="PS50115"/>
    </source>
</evidence>
<dbReference type="InterPro" id="IPR037278">
    <property type="entry name" value="ARFGAP/RecO"/>
</dbReference>
<dbReference type="GO" id="GO:0008270">
    <property type="term" value="F:zinc ion binding"/>
    <property type="evidence" value="ECO:0007669"/>
    <property type="project" value="UniProtKB-KW"/>
</dbReference>
<dbReference type="OrthoDB" id="10266696at2759"/>
<reference evidence="5 6" key="1">
    <citation type="submission" date="2017-10" db="EMBL/GenBank/DDBJ databases">
        <title>Comparative genomics in systemic dimorphic fungi from Ajellomycetaceae.</title>
        <authorList>
            <person name="Munoz J.F."/>
            <person name="Mcewen J.G."/>
            <person name="Clay O.K."/>
            <person name="Cuomo C.A."/>
        </authorList>
    </citation>
    <scope>NUCLEOTIDE SEQUENCE [LARGE SCALE GENOMIC DNA]</scope>
    <source>
        <strain evidence="5 6">UAMH7299</strain>
    </source>
</reference>
<dbReference type="SMART" id="SM00165">
    <property type="entry name" value="UBA"/>
    <property type="match status" value="1"/>
</dbReference>
<dbReference type="FunFam" id="1.10.220.150:FF:000026">
    <property type="entry name" value="GTPase activating protein for Arf, putative"/>
    <property type="match status" value="1"/>
</dbReference>
<feature type="compositionally biased region" description="Low complexity" evidence="2">
    <location>
        <begin position="285"/>
        <end position="295"/>
    </location>
</feature>
<feature type="compositionally biased region" description="Pro residues" evidence="2">
    <location>
        <begin position="642"/>
        <end position="652"/>
    </location>
</feature>
<dbReference type="InterPro" id="IPR015940">
    <property type="entry name" value="UBA"/>
</dbReference>
<feature type="compositionally biased region" description="Polar residues" evidence="2">
    <location>
        <begin position="139"/>
        <end position="151"/>
    </location>
</feature>
<accession>A0A2B7Y9V0</accession>
<keyword evidence="1" id="KW-0863">Zinc-finger</keyword>
<dbReference type="InterPro" id="IPR051718">
    <property type="entry name" value="ARF_GTPase-activating"/>
</dbReference>
<evidence type="ECO:0000256" key="1">
    <source>
        <dbReference type="PROSITE-ProRule" id="PRU00288"/>
    </source>
</evidence>
<dbReference type="InterPro" id="IPR009060">
    <property type="entry name" value="UBA-like_sf"/>
</dbReference>